<dbReference type="OrthoDB" id="9796171at2"/>
<dbReference type="CDD" id="cd04301">
    <property type="entry name" value="NAT_SF"/>
    <property type="match status" value="1"/>
</dbReference>
<dbReference type="SUPFAM" id="SSF54637">
    <property type="entry name" value="Thioesterase/thiol ester dehydrase-isomerase"/>
    <property type="match status" value="1"/>
</dbReference>
<dbReference type="GO" id="GO:0016747">
    <property type="term" value="F:acyltransferase activity, transferring groups other than amino-acyl groups"/>
    <property type="evidence" value="ECO:0007669"/>
    <property type="project" value="InterPro"/>
</dbReference>
<evidence type="ECO:0000313" key="4">
    <source>
        <dbReference type="EMBL" id="AKJ29536.1"/>
    </source>
</evidence>
<dbReference type="Pfam" id="PF03061">
    <property type="entry name" value="4HBT"/>
    <property type="match status" value="1"/>
</dbReference>
<dbReference type="PANTHER" id="PTHR31793:SF27">
    <property type="entry name" value="NOVEL THIOESTERASE SUPERFAMILY DOMAIN AND SAPOSIN A-TYPE DOMAIN CONTAINING PROTEIN (0610012H03RIK)"/>
    <property type="match status" value="1"/>
</dbReference>
<name>A0A0G3BQA4_9BURK</name>
<proteinExistence type="inferred from homology"/>
<dbReference type="InterPro" id="IPR006683">
    <property type="entry name" value="Thioestr_dom"/>
</dbReference>
<comment type="similarity">
    <text evidence="1">Belongs to the 4-hydroxybenzoyl-CoA thioesterase family.</text>
</comment>
<dbReference type="PANTHER" id="PTHR31793">
    <property type="entry name" value="4-HYDROXYBENZOYL-COA THIOESTERASE FAMILY MEMBER"/>
    <property type="match status" value="1"/>
</dbReference>
<accession>A0A0G3BQA4</accession>
<dbReference type="KEGG" id="pbh:AAW51_2845"/>
<dbReference type="EMBL" id="CP011371">
    <property type="protein sequence ID" value="AKJ29536.1"/>
    <property type="molecule type" value="Genomic_DNA"/>
</dbReference>
<gene>
    <name evidence="4" type="ORF">AAW51_2845</name>
</gene>
<evidence type="ECO:0000256" key="2">
    <source>
        <dbReference type="ARBA" id="ARBA00022801"/>
    </source>
</evidence>
<dbReference type="PROSITE" id="PS51186">
    <property type="entry name" value="GNAT"/>
    <property type="match status" value="1"/>
</dbReference>
<dbReference type="Pfam" id="PF13673">
    <property type="entry name" value="Acetyltransf_10"/>
    <property type="match status" value="1"/>
</dbReference>
<organism evidence="4 5">
    <name type="scientific">Caldimonas brevitalea</name>
    <dbReference type="NCBI Taxonomy" id="413882"/>
    <lineage>
        <taxon>Bacteria</taxon>
        <taxon>Pseudomonadati</taxon>
        <taxon>Pseudomonadota</taxon>
        <taxon>Betaproteobacteria</taxon>
        <taxon>Burkholderiales</taxon>
        <taxon>Sphaerotilaceae</taxon>
        <taxon>Caldimonas</taxon>
    </lineage>
</organism>
<sequence>MNRTDFRFFHRLRVRWAEVDGQHIVFNPHYLMYVDTAMSDYWRALAMPYPQAFAPFGGDLYVKKASLEYHASARYDDHIDVAIRSQRLGNSSMLFTLAIFRLDELLVTGELVYVYADPKTQSSTRVPDALRDALAAYEAGESMLEVRVGGWDTLGADAELVRTEVYIDEQRIPADMEYDEVDLACVHAVAYNRLGMPLSTGRLLEHVPGVAKIGRMATRRTMRGGGAGRAVLEALMEAARERGDHQAVLHAQTTSAPFYARAGFVARGPEYDDLGVAHVEMVKRL</sequence>
<evidence type="ECO:0000313" key="5">
    <source>
        <dbReference type="Proteomes" id="UP000035352"/>
    </source>
</evidence>
<dbReference type="GO" id="GO:0047617">
    <property type="term" value="F:fatty acyl-CoA hydrolase activity"/>
    <property type="evidence" value="ECO:0007669"/>
    <property type="project" value="TreeGrafter"/>
</dbReference>
<keyword evidence="2" id="KW-0378">Hydrolase</keyword>
<dbReference type="PATRIC" id="fig|413882.6.peg.2967"/>
<dbReference type="InterPro" id="IPR006684">
    <property type="entry name" value="YbgC/YbaW"/>
</dbReference>
<dbReference type="InterPro" id="IPR016181">
    <property type="entry name" value="Acyl_CoA_acyltransferase"/>
</dbReference>
<feature type="domain" description="N-acetyltransferase" evidence="3">
    <location>
        <begin position="128"/>
        <end position="285"/>
    </location>
</feature>
<dbReference type="InterPro" id="IPR000182">
    <property type="entry name" value="GNAT_dom"/>
</dbReference>
<keyword evidence="5" id="KW-1185">Reference proteome</keyword>
<dbReference type="Proteomes" id="UP000035352">
    <property type="component" value="Chromosome"/>
</dbReference>
<dbReference type="Gene3D" id="3.10.129.10">
    <property type="entry name" value="Hotdog Thioesterase"/>
    <property type="match status" value="1"/>
</dbReference>
<protein>
    <submittedName>
        <fullName evidence="4">4-hydroxybenzoyl-CoA thioesterase</fullName>
    </submittedName>
</protein>
<dbReference type="SUPFAM" id="SSF55729">
    <property type="entry name" value="Acyl-CoA N-acyltransferases (Nat)"/>
    <property type="match status" value="1"/>
</dbReference>
<dbReference type="RefSeq" id="WP_047195130.1">
    <property type="nucleotide sequence ID" value="NZ_CP011371.1"/>
</dbReference>
<evidence type="ECO:0000256" key="1">
    <source>
        <dbReference type="ARBA" id="ARBA00005953"/>
    </source>
</evidence>
<dbReference type="Gene3D" id="3.40.630.30">
    <property type="match status" value="1"/>
</dbReference>
<dbReference type="InterPro" id="IPR050563">
    <property type="entry name" value="4-hydroxybenzoyl-CoA_TE"/>
</dbReference>
<dbReference type="AlphaFoldDB" id="A0A0G3BQA4"/>
<dbReference type="InterPro" id="IPR029069">
    <property type="entry name" value="HotDog_dom_sf"/>
</dbReference>
<evidence type="ECO:0000259" key="3">
    <source>
        <dbReference type="PROSITE" id="PS51186"/>
    </source>
</evidence>
<dbReference type="NCBIfam" id="TIGR00051">
    <property type="entry name" value="YbgC/FadM family acyl-CoA thioesterase"/>
    <property type="match status" value="1"/>
</dbReference>
<dbReference type="CDD" id="cd00586">
    <property type="entry name" value="4HBT"/>
    <property type="match status" value="1"/>
</dbReference>
<reference evidence="4 5" key="1">
    <citation type="submission" date="2015-05" db="EMBL/GenBank/DDBJ databases">
        <authorList>
            <person name="Tang B."/>
            <person name="Yu Y."/>
        </authorList>
    </citation>
    <scope>NUCLEOTIDE SEQUENCE [LARGE SCALE GENOMIC DNA]</scope>
    <source>
        <strain evidence="4 5">DSM 7029</strain>
    </source>
</reference>
<dbReference type="STRING" id="413882.AAW51_2845"/>